<evidence type="ECO:0000313" key="2">
    <source>
        <dbReference type="WBParaSite" id="RSKR_0000307625.1"/>
    </source>
</evidence>
<evidence type="ECO:0000313" key="1">
    <source>
        <dbReference type="Proteomes" id="UP000095286"/>
    </source>
</evidence>
<reference evidence="2" key="1">
    <citation type="submission" date="2016-11" db="UniProtKB">
        <authorList>
            <consortium name="WormBaseParasite"/>
        </authorList>
    </citation>
    <scope>IDENTIFICATION</scope>
    <source>
        <strain evidence="2">KR3021</strain>
    </source>
</reference>
<dbReference type="WBParaSite" id="RSKR_0000307625.1">
    <property type="protein sequence ID" value="RSKR_0000307625.1"/>
    <property type="gene ID" value="RSKR_0000307625"/>
</dbReference>
<dbReference type="Proteomes" id="UP000095286">
    <property type="component" value="Unplaced"/>
</dbReference>
<accession>A0AC35TQ31</accession>
<sequence length="285" mass="32648">MILDNIVPIFIILIGSVGLILHTICICCLLKFKTFANCFGYICLCLSITKATIICILCFHDLYNFETDITSAFEITLLKRMVGCIVIYLWSFISLGHLFITINRLIAAFFVALYYNKFNKKVSLMYTLSIFLITTIICIPLLDNDCKFYYNPIFKIFVYLNTPCTFYLDNILTKYMNMVFLKVSHGKIFTNNSMSTTNKKILSKERIFAFQCFFGTVSLATMNIVFGFMEQTTAFSHYSSSITVATLTYLTSDAVILILCNSEIRKIFTTNIYNKIKTIVCTGQH</sequence>
<protein>
    <submittedName>
        <fullName evidence="2">7TM_GPCR_Srx domain-containing protein</fullName>
    </submittedName>
</protein>
<name>A0AC35TQ31_9BILA</name>
<organism evidence="1 2">
    <name type="scientific">Rhabditophanes sp. KR3021</name>
    <dbReference type="NCBI Taxonomy" id="114890"/>
    <lineage>
        <taxon>Eukaryota</taxon>
        <taxon>Metazoa</taxon>
        <taxon>Ecdysozoa</taxon>
        <taxon>Nematoda</taxon>
        <taxon>Chromadorea</taxon>
        <taxon>Rhabditida</taxon>
        <taxon>Tylenchina</taxon>
        <taxon>Panagrolaimomorpha</taxon>
        <taxon>Strongyloidoidea</taxon>
        <taxon>Alloionematidae</taxon>
        <taxon>Rhabditophanes</taxon>
    </lineage>
</organism>
<proteinExistence type="predicted"/>